<dbReference type="OrthoDB" id="274993at2"/>
<dbReference type="AlphaFoldDB" id="A0A2S8G7V7"/>
<gene>
    <name evidence="1" type="ORF">C5Y83_00055</name>
</gene>
<reference evidence="1 2" key="1">
    <citation type="submission" date="2018-02" db="EMBL/GenBank/DDBJ databases">
        <title>Comparative genomes isolates from brazilian mangrove.</title>
        <authorList>
            <person name="Araujo J.E."/>
            <person name="Taketani R.G."/>
            <person name="Silva M.C.P."/>
            <person name="Loureco M.V."/>
            <person name="Andreote F.D."/>
        </authorList>
    </citation>
    <scope>NUCLEOTIDE SEQUENCE [LARGE SCALE GENOMIC DNA]</scope>
    <source>
        <strain evidence="1 2">Hex-1 MGV</strain>
    </source>
</reference>
<comment type="caution">
    <text evidence="1">The sequence shown here is derived from an EMBL/GenBank/DDBJ whole genome shotgun (WGS) entry which is preliminary data.</text>
</comment>
<evidence type="ECO:0000313" key="1">
    <source>
        <dbReference type="EMBL" id="PQO40370.1"/>
    </source>
</evidence>
<dbReference type="EMBL" id="PUHY01000001">
    <property type="protein sequence ID" value="PQO40370.1"/>
    <property type="molecule type" value="Genomic_DNA"/>
</dbReference>
<organism evidence="1 2">
    <name type="scientific">Blastopirellula marina</name>
    <dbReference type="NCBI Taxonomy" id="124"/>
    <lineage>
        <taxon>Bacteria</taxon>
        <taxon>Pseudomonadati</taxon>
        <taxon>Planctomycetota</taxon>
        <taxon>Planctomycetia</taxon>
        <taxon>Pirellulales</taxon>
        <taxon>Pirellulaceae</taxon>
        <taxon>Blastopirellula</taxon>
    </lineage>
</organism>
<proteinExistence type="predicted"/>
<dbReference type="RefSeq" id="WP_105327605.1">
    <property type="nucleotide sequence ID" value="NZ_PUHY01000001.1"/>
</dbReference>
<evidence type="ECO:0000313" key="2">
    <source>
        <dbReference type="Proteomes" id="UP000238322"/>
    </source>
</evidence>
<name>A0A2S8G7V7_9BACT</name>
<sequence>MSHIVTIQTQIKDVAALRLATKRLKLAEPVYGTAKLFSSEATGWQVQLPKWRYPVVADIDAGSLAFDNYEGRWGDQVELDRLVQSYAIEKASLEARRMGHTVLEQPLEDGMVKLTIQVGGAS</sequence>
<accession>A0A2S8G7V7</accession>
<dbReference type="Proteomes" id="UP000238322">
    <property type="component" value="Unassembled WGS sequence"/>
</dbReference>
<protein>
    <submittedName>
        <fullName evidence="1">DUF1257 domain-containing protein</fullName>
    </submittedName>
</protein>